<dbReference type="InterPro" id="IPR036291">
    <property type="entry name" value="NAD(P)-bd_dom_sf"/>
</dbReference>
<dbReference type="SUPFAM" id="SSF52413">
    <property type="entry name" value="UDP-glucose/GDP-mannose dehydrogenase C-terminal domain"/>
    <property type="match status" value="1"/>
</dbReference>
<dbReference type="InterPro" id="IPR001732">
    <property type="entry name" value="UDP-Glc/GDP-Man_DH_N"/>
</dbReference>
<dbReference type="KEGG" id="hme:HFX_2145"/>
<dbReference type="STRING" id="523841.HFX_2145"/>
<dbReference type="Pfam" id="PF03720">
    <property type="entry name" value="UDPG_MGDP_dh_C"/>
    <property type="match status" value="1"/>
</dbReference>
<dbReference type="GO" id="GO:0016628">
    <property type="term" value="F:oxidoreductase activity, acting on the CH-CH group of donors, NAD or NADP as acceptor"/>
    <property type="evidence" value="ECO:0007669"/>
    <property type="project" value="InterPro"/>
</dbReference>
<dbReference type="NCBIfam" id="TIGR03026">
    <property type="entry name" value="NDP-sugDHase"/>
    <property type="match status" value="1"/>
</dbReference>
<dbReference type="InterPro" id="IPR017476">
    <property type="entry name" value="UDP-Glc/GDP-Man"/>
</dbReference>
<keyword evidence="4" id="KW-0560">Oxidoreductase</keyword>
<evidence type="ECO:0000256" key="8">
    <source>
        <dbReference type="PIRNR" id="PIRNR000124"/>
    </source>
</evidence>
<evidence type="ECO:0000256" key="4">
    <source>
        <dbReference type="ARBA" id="ARBA00023002"/>
    </source>
</evidence>
<dbReference type="Pfam" id="PF00984">
    <property type="entry name" value="UDPG_MGDP_dh"/>
    <property type="match status" value="1"/>
</dbReference>
<dbReference type="SMART" id="SM00984">
    <property type="entry name" value="UDPG_MGDP_dh_C"/>
    <property type="match status" value="1"/>
</dbReference>
<dbReference type="InterPro" id="IPR014027">
    <property type="entry name" value="UDP-Glc/GDP-Man_DH_C"/>
</dbReference>
<dbReference type="Proteomes" id="UP000006469">
    <property type="component" value="Chromosome"/>
</dbReference>
<evidence type="ECO:0000256" key="7">
    <source>
        <dbReference type="ARBA" id="ARBA00049130"/>
    </source>
</evidence>
<dbReference type="GO" id="GO:0051287">
    <property type="term" value="F:NAD binding"/>
    <property type="evidence" value="ECO:0007669"/>
    <property type="project" value="InterPro"/>
</dbReference>
<feature type="domain" description="UDP-glucose/GDP-mannose dehydrogenase C-terminal" evidence="9">
    <location>
        <begin position="344"/>
        <end position="444"/>
    </location>
</feature>
<dbReference type="EMBL" id="CP001868">
    <property type="protein sequence ID" value="AFK19834.1"/>
    <property type="molecule type" value="Genomic_DNA"/>
</dbReference>
<dbReference type="PANTHER" id="PTHR43491:SF2">
    <property type="entry name" value="UDP-N-ACETYL-D-MANNOSAMINE DEHYDROGENASE"/>
    <property type="match status" value="1"/>
</dbReference>
<dbReference type="HOGENOM" id="CLU_023810_3_1_2"/>
<dbReference type="eggNOG" id="arCOG00252">
    <property type="taxonomic scope" value="Archaea"/>
</dbReference>
<dbReference type="InterPro" id="IPR036220">
    <property type="entry name" value="UDP-Glc/GDP-Man_DH_C_sf"/>
</dbReference>
<sequence>MVELLPASVLVGISMSDTKLNRQSERYKAVDTRNVCIVGLGYVGLPLAVGFDQAGHNVRGYDISKATISRLEEGEDPTKDLGDDTIQNSDINFGTDPELITDAEYVIITVPTPVSDEKDPNLDYVKSAARTVGENLSPGSTVVLESTVFPGATREVLAPVIEEASNYTLGDEFSVGYSPERLVPGDEKHSLENVVKIVSGCNKETLDDLVELYSSVIDAGIHEAPSLEVAEAAKCIENIQRDINIALVNELAIACDYLGVDSNAVLEAAGTKWNFHDYRPGLVGGHCIPVDPFFFIYKAKKQGFNPNLIETAREVNEYIPEHVAKQTIKGLNLSGKVLQESKVLILGLTYKPNVEDIRTSAIGGTIKGLEEFGIEVTGHDPQADNDEVRCEFEIAVQNELDFDNFDAVILGAAHDEYESIDIKTMSEELGENPVFIDTEDIFEGDLKETNIKYYRL</sequence>
<evidence type="ECO:0000256" key="2">
    <source>
        <dbReference type="ARBA" id="ARBA00012935"/>
    </source>
</evidence>
<evidence type="ECO:0000259" key="9">
    <source>
        <dbReference type="SMART" id="SM00984"/>
    </source>
</evidence>
<gene>
    <name evidence="10" type="primary">wecC</name>
    <name evidence="10" type="ordered locus">HFX_2145</name>
</gene>
<evidence type="ECO:0000256" key="1">
    <source>
        <dbReference type="ARBA" id="ARBA00006601"/>
    </source>
</evidence>
<dbReference type="SUPFAM" id="SSF48179">
    <property type="entry name" value="6-phosphogluconate dehydrogenase C-terminal domain-like"/>
    <property type="match status" value="1"/>
</dbReference>
<evidence type="ECO:0000256" key="3">
    <source>
        <dbReference type="ARBA" id="ARBA00016796"/>
    </source>
</evidence>
<dbReference type="Gene3D" id="3.40.50.720">
    <property type="entry name" value="NAD(P)-binding Rossmann-like Domain"/>
    <property type="match status" value="2"/>
</dbReference>
<organism evidence="10 11">
    <name type="scientific">Haloferax mediterranei (strain ATCC 33500 / DSM 1411 / JCM 8866 / NBRC 14739 / NCIMB 2177 / R-4)</name>
    <name type="common">Halobacterium mediterranei</name>
    <dbReference type="NCBI Taxonomy" id="523841"/>
    <lineage>
        <taxon>Archaea</taxon>
        <taxon>Methanobacteriati</taxon>
        <taxon>Methanobacteriota</taxon>
        <taxon>Stenosarchaea group</taxon>
        <taxon>Halobacteria</taxon>
        <taxon>Halobacteriales</taxon>
        <taxon>Haloferacaceae</taxon>
        <taxon>Haloferax</taxon>
    </lineage>
</organism>
<proteinExistence type="inferred from homology"/>
<dbReference type="Pfam" id="PF03721">
    <property type="entry name" value="UDPG_MGDP_dh_N"/>
    <property type="match status" value="1"/>
</dbReference>
<keyword evidence="5" id="KW-0520">NAD</keyword>
<dbReference type="GO" id="GO:0000271">
    <property type="term" value="P:polysaccharide biosynthetic process"/>
    <property type="evidence" value="ECO:0007669"/>
    <property type="project" value="InterPro"/>
</dbReference>
<evidence type="ECO:0000313" key="11">
    <source>
        <dbReference type="Proteomes" id="UP000006469"/>
    </source>
</evidence>
<evidence type="ECO:0000256" key="6">
    <source>
        <dbReference type="ARBA" id="ARBA00030172"/>
    </source>
</evidence>
<comment type="similarity">
    <text evidence="1 8">Belongs to the UDP-glucose/GDP-mannose dehydrogenase family.</text>
</comment>
<name>I3R6H4_HALMT</name>
<accession>I3R6H4</accession>
<dbReference type="EC" id="1.1.1.336" evidence="2"/>
<dbReference type="SUPFAM" id="SSF51735">
    <property type="entry name" value="NAD(P)-binding Rossmann-fold domains"/>
    <property type="match status" value="1"/>
</dbReference>
<evidence type="ECO:0000313" key="10">
    <source>
        <dbReference type="EMBL" id="AFK19834.1"/>
    </source>
</evidence>
<dbReference type="InterPro" id="IPR028359">
    <property type="entry name" value="UDP_ManNAc/GlcNAc_DH"/>
</dbReference>
<dbReference type="AlphaFoldDB" id="I3R6H4"/>
<protein>
    <recommendedName>
        <fullName evidence="3">UDP-N-acetyl-D-mannosamine dehydrogenase</fullName>
        <ecNumber evidence="2">1.1.1.336</ecNumber>
    </recommendedName>
    <alternativeName>
        <fullName evidence="6">UDP-ManNAc 6-dehydrogenase</fullName>
    </alternativeName>
</protein>
<dbReference type="InterPro" id="IPR014026">
    <property type="entry name" value="UDP-Glc/GDP-Man_DH_dimer"/>
</dbReference>
<comment type="catalytic activity">
    <reaction evidence="7">
        <text>UDP-N-acetyl-alpha-D-mannosamine + 2 NAD(+) + H2O = UDP-N-acetyl-alpha-D-mannosaminouronate + 2 NADH + 3 H(+)</text>
        <dbReference type="Rhea" id="RHEA:25780"/>
        <dbReference type="ChEBI" id="CHEBI:15377"/>
        <dbReference type="ChEBI" id="CHEBI:15378"/>
        <dbReference type="ChEBI" id="CHEBI:57540"/>
        <dbReference type="ChEBI" id="CHEBI:57945"/>
        <dbReference type="ChEBI" id="CHEBI:68623"/>
        <dbReference type="ChEBI" id="CHEBI:70731"/>
        <dbReference type="EC" id="1.1.1.336"/>
    </reaction>
</comment>
<evidence type="ECO:0000256" key="5">
    <source>
        <dbReference type="ARBA" id="ARBA00023027"/>
    </source>
</evidence>
<reference evidence="10 11" key="1">
    <citation type="journal article" date="2012" name="J. Bacteriol.">
        <title>Complete genome sequence of the metabolically versatile halophilic archaeon Haloferax mediterranei, a poly(3-hydroxybutyrate-co-3-hydroxyvalerate) producer.</title>
        <authorList>
            <person name="Han J."/>
            <person name="Zhang F."/>
            <person name="Hou J."/>
            <person name="Liu X."/>
            <person name="Li M."/>
            <person name="Liu H."/>
            <person name="Cai L."/>
            <person name="Zhang B."/>
            <person name="Chen Y."/>
            <person name="Zhou J."/>
            <person name="Hu S."/>
            <person name="Xiang H."/>
        </authorList>
    </citation>
    <scope>NUCLEOTIDE SEQUENCE [LARGE SCALE GENOMIC DNA]</scope>
    <source>
        <strain evidence="11">ATCC 33500 / DSM 1411 / JCM 8866 / NBRC 14739 / NCIMB 2177 / R-4</strain>
    </source>
</reference>
<dbReference type="GO" id="GO:0089714">
    <property type="term" value="F:UDP-N-acetyl-D-mannosamine dehydrogenase activity"/>
    <property type="evidence" value="ECO:0007669"/>
    <property type="project" value="UniProtKB-EC"/>
</dbReference>
<dbReference type="PIRSF" id="PIRSF000124">
    <property type="entry name" value="UDPglc_GDPman_dh"/>
    <property type="match status" value="1"/>
</dbReference>
<dbReference type="InterPro" id="IPR008927">
    <property type="entry name" value="6-PGluconate_DH-like_C_sf"/>
</dbReference>
<dbReference type="PANTHER" id="PTHR43491">
    <property type="entry name" value="UDP-N-ACETYL-D-MANNOSAMINE DEHYDROGENASE"/>
    <property type="match status" value="1"/>
</dbReference>
<dbReference type="PIRSF" id="PIRSF500136">
    <property type="entry name" value="UDP_ManNAc_DH"/>
    <property type="match status" value="1"/>
</dbReference>